<dbReference type="Proteomes" id="UP000025171">
    <property type="component" value="Unassembled WGS sequence"/>
</dbReference>
<dbReference type="EMBL" id="ARYK01000010">
    <property type="protein sequence ID" value="KCZ88364.1"/>
    <property type="molecule type" value="Genomic_DNA"/>
</dbReference>
<dbReference type="AlphaFoldDB" id="A0A059FCL7"/>
<keyword evidence="1" id="KW-0472">Membrane</keyword>
<gene>
    <name evidence="2" type="ORF">HJO_15918</name>
</gene>
<keyword evidence="1" id="KW-0812">Transmembrane</keyword>
<feature type="transmembrane region" description="Helical" evidence="1">
    <location>
        <begin position="151"/>
        <end position="177"/>
    </location>
</feature>
<sequence>MSMDGKGETAADADPVRAYAGPVAHRRIKRIKLALFLSAMAACLSVSLIGGIAYAILNLFGNATGFGMFDPSRASLMGGVSAGFQMAAFNFIVFFFTVPAAWIALGLSIGRLPHRGISARRAYIRWGAIWGAVLVGGTTFGFGLFGGPMMAAGALVSGAAVGALAGAGCGLLFLAIVRPEAQLRDVDVSMF</sequence>
<evidence type="ECO:0000313" key="3">
    <source>
        <dbReference type="Proteomes" id="UP000025171"/>
    </source>
</evidence>
<dbReference type="STRING" id="1280950.HJO_15918"/>
<accession>A0A059FCL7</accession>
<name>A0A059FCL7_9PROT</name>
<feature type="transmembrane region" description="Helical" evidence="1">
    <location>
        <begin position="126"/>
        <end position="145"/>
    </location>
</feature>
<reference evidence="2 3" key="1">
    <citation type="journal article" date="2014" name="Antonie Van Leeuwenhoek">
        <title>Hyphomonas beringensis sp. nov. and Hyphomonas chukchiensis sp. nov., isolated from surface seawater of the Bering Sea and Chukchi Sea.</title>
        <authorList>
            <person name="Li C."/>
            <person name="Lai Q."/>
            <person name="Li G."/>
            <person name="Dong C."/>
            <person name="Wang J."/>
            <person name="Liao Y."/>
            <person name="Shao Z."/>
        </authorList>
    </citation>
    <scope>NUCLEOTIDE SEQUENCE [LARGE SCALE GENOMIC DNA]</scope>
    <source>
        <strain evidence="2 3">MHS-2</strain>
    </source>
</reference>
<keyword evidence="1" id="KW-1133">Transmembrane helix</keyword>
<organism evidence="2 3">
    <name type="scientific">Hyphomonas johnsonii MHS-2</name>
    <dbReference type="NCBI Taxonomy" id="1280950"/>
    <lineage>
        <taxon>Bacteria</taxon>
        <taxon>Pseudomonadati</taxon>
        <taxon>Pseudomonadota</taxon>
        <taxon>Alphaproteobacteria</taxon>
        <taxon>Hyphomonadales</taxon>
        <taxon>Hyphomonadaceae</taxon>
        <taxon>Hyphomonas</taxon>
    </lineage>
</organism>
<protein>
    <submittedName>
        <fullName evidence="2">Putative lipoprotein</fullName>
    </submittedName>
</protein>
<keyword evidence="2" id="KW-0449">Lipoprotein</keyword>
<keyword evidence="3" id="KW-1185">Reference proteome</keyword>
<evidence type="ECO:0000256" key="1">
    <source>
        <dbReference type="SAM" id="Phobius"/>
    </source>
</evidence>
<dbReference type="PATRIC" id="fig|1280950.3.peg.3198"/>
<feature type="transmembrane region" description="Helical" evidence="1">
    <location>
        <begin position="33"/>
        <end position="56"/>
    </location>
</feature>
<proteinExistence type="predicted"/>
<feature type="transmembrane region" description="Helical" evidence="1">
    <location>
        <begin position="76"/>
        <end position="105"/>
    </location>
</feature>
<evidence type="ECO:0000313" key="2">
    <source>
        <dbReference type="EMBL" id="KCZ88364.1"/>
    </source>
</evidence>
<comment type="caution">
    <text evidence="2">The sequence shown here is derived from an EMBL/GenBank/DDBJ whole genome shotgun (WGS) entry which is preliminary data.</text>
</comment>